<dbReference type="OrthoDB" id="10672087at2759"/>
<comment type="caution">
    <text evidence="2">The sequence shown here is derived from an EMBL/GenBank/DDBJ whole genome shotgun (WGS) entry which is preliminary data.</text>
</comment>
<organism evidence="2 3">
    <name type="scientific">Ophiocordyceps unilateralis</name>
    <name type="common">Zombie-ant fungus</name>
    <name type="synonym">Torrubia unilateralis</name>
    <dbReference type="NCBI Taxonomy" id="268505"/>
    <lineage>
        <taxon>Eukaryota</taxon>
        <taxon>Fungi</taxon>
        <taxon>Dikarya</taxon>
        <taxon>Ascomycota</taxon>
        <taxon>Pezizomycotina</taxon>
        <taxon>Sordariomycetes</taxon>
        <taxon>Hypocreomycetidae</taxon>
        <taxon>Hypocreales</taxon>
        <taxon>Ophiocordycipitaceae</taxon>
        <taxon>Ophiocordyceps</taxon>
    </lineage>
</organism>
<evidence type="ECO:0000313" key="3">
    <source>
        <dbReference type="Proteomes" id="UP000037136"/>
    </source>
</evidence>
<dbReference type="AlphaFoldDB" id="A0A2A9PMC8"/>
<feature type="region of interest" description="Disordered" evidence="1">
    <location>
        <begin position="43"/>
        <end position="79"/>
    </location>
</feature>
<dbReference type="Proteomes" id="UP000037136">
    <property type="component" value="Unassembled WGS sequence"/>
</dbReference>
<feature type="region of interest" description="Disordered" evidence="1">
    <location>
        <begin position="115"/>
        <end position="142"/>
    </location>
</feature>
<accession>A0A2A9PMC8</accession>
<reference evidence="2 3" key="1">
    <citation type="journal article" date="2015" name="BMC Genomics">
        <title>Gene expression during zombie ant biting behavior reflects the complexity underlying fungal parasitic behavioral manipulation.</title>
        <authorList>
            <person name="de Bekker C."/>
            <person name="Ohm R.A."/>
            <person name="Loreto R.G."/>
            <person name="Sebastian A."/>
            <person name="Albert I."/>
            <person name="Merrow M."/>
            <person name="Brachmann A."/>
            <person name="Hughes D.P."/>
        </authorList>
    </citation>
    <scope>NUCLEOTIDE SEQUENCE [LARGE SCALE GENOMIC DNA]</scope>
    <source>
        <strain evidence="2 3">SC16a</strain>
    </source>
</reference>
<feature type="region of interest" description="Disordered" evidence="1">
    <location>
        <begin position="198"/>
        <end position="227"/>
    </location>
</feature>
<feature type="compositionally biased region" description="Basic and acidic residues" evidence="1">
    <location>
        <begin position="62"/>
        <end position="77"/>
    </location>
</feature>
<feature type="region of interest" description="Disordered" evidence="1">
    <location>
        <begin position="275"/>
        <end position="332"/>
    </location>
</feature>
<reference evidence="2 3" key="2">
    <citation type="journal article" date="2017" name="Sci. Rep.">
        <title>Ant-infecting Ophiocordyceps genomes reveal a high diversity of potential behavioral manipulation genes and a possible major role for enterotoxins.</title>
        <authorList>
            <person name="de Bekker C."/>
            <person name="Ohm R.A."/>
            <person name="Evans H.C."/>
            <person name="Brachmann A."/>
            <person name="Hughes D.P."/>
        </authorList>
    </citation>
    <scope>NUCLEOTIDE SEQUENCE [LARGE SCALE GENOMIC DNA]</scope>
    <source>
        <strain evidence="2 3">SC16a</strain>
    </source>
</reference>
<sequence>MAETAVVPVIPPLRVLQQLLLCDARTGADGRRRHHCAIGANRYVRNTPGEGGPEGEEDDGVRDEQVERTQDGRDDHSARRRPLFVLLDHPPDPLQWAQLRNAGLVARTSWSRLSRRVTPPPERRLARRVAQRRGRGGGRVVGAQHPQAIRAEPLQLPVPFVQKTGPPYQNHRLADLPDYQEKEGQNDGVGQCLVPKSPFPEERMPVHDVDQNRRHQRPGGIPGHDEAAEERHGRISILFVPQVNDDAAGDDAEGGGAHACEEARHQKACHIAHDGAERLGNNEDDGCGSENGESAPDLRDGRQDHGRQAEAEAKRGNANEHDDVRRAELLRQ</sequence>
<protein>
    <submittedName>
        <fullName evidence="2">Uncharacterized protein</fullName>
    </submittedName>
</protein>
<dbReference type="EMBL" id="LAZP02000021">
    <property type="protein sequence ID" value="PFH62655.1"/>
    <property type="molecule type" value="Genomic_DNA"/>
</dbReference>
<feature type="compositionally biased region" description="Basic residues" evidence="1">
    <location>
        <begin position="125"/>
        <end position="136"/>
    </location>
</feature>
<keyword evidence="3" id="KW-1185">Reference proteome</keyword>
<proteinExistence type="predicted"/>
<gene>
    <name evidence="2" type="ORF">XA68_12526</name>
</gene>
<evidence type="ECO:0000256" key="1">
    <source>
        <dbReference type="SAM" id="MobiDB-lite"/>
    </source>
</evidence>
<name>A0A2A9PMC8_OPHUN</name>
<feature type="compositionally biased region" description="Basic and acidic residues" evidence="1">
    <location>
        <begin position="296"/>
        <end position="332"/>
    </location>
</feature>
<feature type="compositionally biased region" description="Basic and acidic residues" evidence="1">
    <location>
        <begin position="199"/>
        <end position="213"/>
    </location>
</feature>
<evidence type="ECO:0000313" key="2">
    <source>
        <dbReference type="EMBL" id="PFH62655.1"/>
    </source>
</evidence>